<gene>
    <name evidence="13 15" type="primary">flhB</name>
    <name evidence="15" type="ORF">E5162_01260</name>
</gene>
<keyword evidence="15" id="KW-0969">Cilium</keyword>
<dbReference type="GO" id="GO:0044780">
    <property type="term" value="P:bacterial-type flagellum assembly"/>
    <property type="evidence" value="ECO:0007669"/>
    <property type="project" value="InterPro"/>
</dbReference>
<feature type="transmembrane region" description="Helical" evidence="13">
    <location>
        <begin position="145"/>
        <end position="165"/>
    </location>
</feature>
<keyword evidence="15" id="KW-0282">Flagellum</keyword>
<evidence type="ECO:0000256" key="5">
    <source>
        <dbReference type="ARBA" id="ARBA00022475"/>
    </source>
</evidence>
<dbReference type="InterPro" id="IPR006135">
    <property type="entry name" value="T3SS_substrate_exporter"/>
</dbReference>
<name>A0A4S2HD22_9PROT</name>
<dbReference type="InterPro" id="IPR006136">
    <property type="entry name" value="FlhB"/>
</dbReference>
<evidence type="ECO:0000256" key="10">
    <source>
        <dbReference type="ARBA" id="ARBA00023136"/>
    </source>
</evidence>
<dbReference type="EMBL" id="SRXV01000001">
    <property type="protein sequence ID" value="TGY93945.1"/>
    <property type="molecule type" value="Genomic_DNA"/>
</dbReference>
<protein>
    <recommendedName>
        <fullName evidence="3 13">Flagellar biosynthetic protein FlhB</fullName>
    </recommendedName>
</protein>
<sequence length="361" mass="39359">MSEEDKSEKTEQPTERKLRQAREKGDVPKSQEIPGWFILAAGLGIIAVLSPGLSRGMANSLSLFLANAHELSLAPVEAIDLATATALRIGAVVGFAFMALIVAAVLGNTVQQGLMFTPSKLEPKLSKLNPVEGVKRMFGPQGWVNFFKGIGKMGLVSVAIAVVLWPRRGELAALPGMELVGVLSLLRTDAILLMLAALAVYSLIAAGDFFFQRHEFMERNKMSRKEIRDEMKDTEGDPMVRAKLRQIRHERAQRRMMANVPNAAVVITNPTHYAVALEYEQGRTPAPICIAKGVDDVAFRIREIAEAHGIPIVEDPPLARALHATAELDGVIPVDHYTAVAKVIGYVMSIAKGGGRKRKER</sequence>
<feature type="transmembrane region" description="Helical" evidence="13">
    <location>
        <begin position="190"/>
        <end position="211"/>
    </location>
</feature>
<keyword evidence="11 13" id="KW-1006">Bacterial flagellum protein export</keyword>
<keyword evidence="9 13" id="KW-1133">Transmembrane helix</keyword>
<keyword evidence="10 13" id="KW-0472">Membrane</keyword>
<evidence type="ECO:0000256" key="7">
    <source>
        <dbReference type="ARBA" id="ARBA00022795"/>
    </source>
</evidence>
<dbReference type="SUPFAM" id="SSF160544">
    <property type="entry name" value="EscU C-terminal domain-like"/>
    <property type="match status" value="1"/>
</dbReference>
<keyword evidence="8 13" id="KW-0653">Protein transport</keyword>
<dbReference type="Pfam" id="PF01312">
    <property type="entry name" value="Bac_export_2"/>
    <property type="match status" value="1"/>
</dbReference>
<evidence type="ECO:0000313" key="16">
    <source>
        <dbReference type="Proteomes" id="UP000305451"/>
    </source>
</evidence>
<keyword evidence="7 13" id="KW-1005">Bacterial flagellum biogenesis</keyword>
<feature type="region of interest" description="Disordered" evidence="14">
    <location>
        <begin position="1"/>
        <end position="27"/>
    </location>
</feature>
<organism evidence="15 16">
    <name type="scientific">Marinicauda pacifica</name>
    <dbReference type="NCBI Taxonomy" id="1133559"/>
    <lineage>
        <taxon>Bacteria</taxon>
        <taxon>Pseudomonadati</taxon>
        <taxon>Pseudomonadota</taxon>
        <taxon>Alphaproteobacteria</taxon>
        <taxon>Maricaulales</taxon>
        <taxon>Maricaulaceae</taxon>
        <taxon>Marinicauda</taxon>
    </lineage>
</organism>
<accession>A0A4S2HD22</accession>
<dbReference type="AlphaFoldDB" id="A0A4S2HD22"/>
<evidence type="ECO:0000256" key="13">
    <source>
        <dbReference type="RuleBase" id="RU364091"/>
    </source>
</evidence>
<feature type="transmembrane region" description="Helical" evidence="13">
    <location>
        <begin position="89"/>
        <end position="110"/>
    </location>
</feature>
<keyword evidence="16" id="KW-1185">Reference proteome</keyword>
<dbReference type="PANTHER" id="PTHR30531:SF12">
    <property type="entry name" value="FLAGELLAR BIOSYNTHETIC PROTEIN FLHB"/>
    <property type="match status" value="1"/>
</dbReference>
<evidence type="ECO:0000256" key="1">
    <source>
        <dbReference type="ARBA" id="ARBA00004651"/>
    </source>
</evidence>
<evidence type="ECO:0000256" key="14">
    <source>
        <dbReference type="SAM" id="MobiDB-lite"/>
    </source>
</evidence>
<comment type="caution">
    <text evidence="15">The sequence shown here is derived from an EMBL/GenBank/DDBJ whole genome shotgun (WGS) entry which is preliminary data.</text>
</comment>
<proteinExistence type="inferred from homology"/>
<evidence type="ECO:0000256" key="4">
    <source>
        <dbReference type="ARBA" id="ARBA00022448"/>
    </source>
</evidence>
<comment type="subcellular location">
    <subcellularLocation>
        <location evidence="1">Cell membrane</location>
        <topology evidence="1">Multi-pass membrane protein</topology>
    </subcellularLocation>
</comment>
<evidence type="ECO:0000256" key="11">
    <source>
        <dbReference type="ARBA" id="ARBA00023225"/>
    </source>
</evidence>
<comment type="function">
    <text evidence="12 13">Required for formation of the rod structure in the basal body of the flagellar apparatus. Together with FliI and FliH, may constitute the export apparatus of flagellin.</text>
</comment>
<evidence type="ECO:0000256" key="6">
    <source>
        <dbReference type="ARBA" id="ARBA00022692"/>
    </source>
</evidence>
<dbReference type="Gene3D" id="6.10.250.2080">
    <property type="match status" value="1"/>
</dbReference>
<keyword evidence="15" id="KW-0966">Cell projection</keyword>
<dbReference type="PRINTS" id="PR00950">
    <property type="entry name" value="TYPE3IMSPROT"/>
</dbReference>
<dbReference type="InterPro" id="IPR029025">
    <property type="entry name" value="T3SS_substrate_exporter_C"/>
</dbReference>
<evidence type="ECO:0000256" key="2">
    <source>
        <dbReference type="ARBA" id="ARBA00010690"/>
    </source>
</evidence>
<keyword evidence="5 13" id="KW-1003">Cell membrane</keyword>
<feature type="transmembrane region" description="Helical" evidence="13">
    <location>
        <begin position="33"/>
        <end position="53"/>
    </location>
</feature>
<evidence type="ECO:0000256" key="3">
    <source>
        <dbReference type="ARBA" id="ARBA00021622"/>
    </source>
</evidence>
<evidence type="ECO:0000256" key="9">
    <source>
        <dbReference type="ARBA" id="ARBA00022989"/>
    </source>
</evidence>
<dbReference type="PANTHER" id="PTHR30531">
    <property type="entry name" value="FLAGELLAR BIOSYNTHETIC PROTEIN FLHB"/>
    <property type="match status" value="1"/>
</dbReference>
<dbReference type="GO" id="GO:0009306">
    <property type="term" value="P:protein secretion"/>
    <property type="evidence" value="ECO:0007669"/>
    <property type="project" value="InterPro"/>
</dbReference>
<dbReference type="Gene3D" id="3.40.1690.10">
    <property type="entry name" value="secretion proteins EscU"/>
    <property type="match status" value="1"/>
</dbReference>
<evidence type="ECO:0000256" key="8">
    <source>
        <dbReference type="ARBA" id="ARBA00022927"/>
    </source>
</evidence>
<dbReference type="Proteomes" id="UP000305451">
    <property type="component" value="Unassembled WGS sequence"/>
</dbReference>
<keyword evidence="6 13" id="KW-0812">Transmembrane</keyword>
<comment type="similarity">
    <text evidence="2 13">Belongs to the type III secretion exporter family.</text>
</comment>
<dbReference type="GO" id="GO:0005886">
    <property type="term" value="C:plasma membrane"/>
    <property type="evidence" value="ECO:0007669"/>
    <property type="project" value="UniProtKB-SubCell"/>
</dbReference>
<keyword evidence="4 13" id="KW-0813">Transport</keyword>
<evidence type="ECO:0000313" key="15">
    <source>
        <dbReference type="EMBL" id="TGY93945.1"/>
    </source>
</evidence>
<reference evidence="15 16" key="1">
    <citation type="journal article" date="2013" name="Int. J. Syst. Evol. Microbiol.">
        <title>Marinicauda pacifica gen. nov., sp. nov., a prosthecate alphaproteobacterium of the family Hyphomonadaceae isolated from deep seawater.</title>
        <authorList>
            <person name="Zhang X.Y."/>
            <person name="Li G.W."/>
            <person name="Wang C.S."/>
            <person name="Zhang Y.J."/>
            <person name="Xu X.W."/>
            <person name="Li H."/>
            <person name="Liu A."/>
            <person name="Liu C."/>
            <person name="Xie B.B."/>
            <person name="Qin Q.L."/>
            <person name="Xu Z."/>
            <person name="Chen X.L."/>
            <person name="Zhou B.C."/>
            <person name="Zhang Y.Z."/>
        </authorList>
    </citation>
    <scope>NUCLEOTIDE SEQUENCE [LARGE SCALE GENOMIC DNA]</scope>
    <source>
        <strain evidence="15 16">P-1 km-3</strain>
    </source>
</reference>
<dbReference type="RefSeq" id="WP_135943140.1">
    <property type="nucleotide sequence ID" value="NZ_BMEI01000001.1"/>
</dbReference>
<evidence type="ECO:0000256" key="12">
    <source>
        <dbReference type="ARBA" id="ARBA00025078"/>
    </source>
</evidence>
<dbReference type="OrthoDB" id="9807950at2"/>
<dbReference type="NCBIfam" id="TIGR00328">
    <property type="entry name" value="flhB"/>
    <property type="match status" value="1"/>
</dbReference>